<keyword evidence="4" id="KW-0949">S-adenosyl-L-methionine</keyword>
<gene>
    <name evidence="7" type="ORF">CTAYLR_000047</name>
</gene>
<evidence type="ECO:0000256" key="3">
    <source>
        <dbReference type="ARBA" id="ARBA00022679"/>
    </source>
</evidence>
<evidence type="ECO:0000313" key="7">
    <source>
        <dbReference type="EMBL" id="KAJ8605513.1"/>
    </source>
</evidence>
<evidence type="ECO:0000256" key="2">
    <source>
        <dbReference type="ARBA" id="ARBA00022603"/>
    </source>
</evidence>
<dbReference type="GO" id="GO:0008757">
    <property type="term" value="F:S-adenosylmethionine-dependent methyltransferase activity"/>
    <property type="evidence" value="ECO:0007669"/>
    <property type="project" value="InterPro"/>
</dbReference>
<evidence type="ECO:0000313" key="8">
    <source>
        <dbReference type="Proteomes" id="UP001230188"/>
    </source>
</evidence>
<feature type="transmembrane region" description="Helical" evidence="6">
    <location>
        <begin position="171"/>
        <end position="189"/>
    </location>
</feature>
<evidence type="ECO:0000256" key="1">
    <source>
        <dbReference type="ARBA" id="ARBA00022553"/>
    </source>
</evidence>
<dbReference type="InterPro" id="IPR008854">
    <property type="entry name" value="TPMT"/>
</dbReference>
<keyword evidence="6" id="KW-0472">Membrane</keyword>
<name>A0AAD7XK39_9STRA</name>
<evidence type="ECO:0000256" key="4">
    <source>
        <dbReference type="ARBA" id="ARBA00022691"/>
    </source>
</evidence>
<evidence type="ECO:0000256" key="5">
    <source>
        <dbReference type="SAM" id="MobiDB-lite"/>
    </source>
</evidence>
<protein>
    <submittedName>
        <fullName evidence="7">Uncharacterized protein</fullName>
    </submittedName>
</protein>
<dbReference type="Gene3D" id="3.40.50.150">
    <property type="entry name" value="Vaccinia Virus protein VP39"/>
    <property type="match status" value="1"/>
</dbReference>
<dbReference type="PANTHER" id="PTHR32183">
    <property type="match status" value="1"/>
</dbReference>
<dbReference type="PANTHER" id="PTHR32183:SF6">
    <property type="entry name" value="CYSTEINE SULFINATE DESULFINASE_CYSTEINE DESULFURASE AND RELATED ENZYMES"/>
    <property type="match status" value="1"/>
</dbReference>
<keyword evidence="2" id="KW-0489">Methyltransferase</keyword>
<dbReference type="Pfam" id="PF05724">
    <property type="entry name" value="TPMT"/>
    <property type="match status" value="1"/>
</dbReference>
<comment type="caution">
    <text evidence="7">The sequence shown here is derived from an EMBL/GenBank/DDBJ whole genome shotgun (WGS) entry which is preliminary data.</text>
</comment>
<keyword evidence="1" id="KW-0597">Phosphoprotein</keyword>
<dbReference type="InterPro" id="IPR029063">
    <property type="entry name" value="SAM-dependent_MTases_sf"/>
</dbReference>
<keyword evidence="6" id="KW-1133">Transmembrane helix</keyword>
<proteinExistence type="predicted"/>
<accession>A0AAD7XK39</accession>
<keyword evidence="8" id="KW-1185">Reference proteome</keyword>
<sequence>MAYLAQDRSRMQPPPRKRGSVLKRVASNIAEGVDGSDKRFISHDDYASRAGRSLYWEDLWQQTPWFDNDGPCVALMEYLGTCSGTALVPGCGRGHDCHALAERGFARVVGVDISPRAIDAARACRTSPAVEFIVANFFEIDGVFDFVLDSIFFASLHPHARRAWARHMARVVAPGGTLAVLVFPMARWWHLSQFYRHFFSGPPYNITVDLVKHLLAREGFAPVHVQDPLPPDLHHLPNNHLHADSAFLVLQKQPILAKSGDSSDSFGETDLGEVAGQV</sequence>
<dbReference type="GO" id="GO:0032259">
    <property type="term" value="P:methylation"/>
    <property type="evidence" value="ECO:0007669"/>
    <property type="project" value="UniProtKB-KW"/>
</dbReference>
<evidence type="ECO:0000256" key="6">
    <source>
        <dbReference type="SAM" id="Phobius"/>
    </source>
</evidence>
<keyword evidence="6" id="KW-0812">Transmembrane</keyword>
<dbReference type="CDD" id="cd02440">
    <property type="entry name" value="AdoMet_MTases"/>
    <property type="match status" value="1"/>
</dbReference>
<keyword evidence="3" id="KW-0808">Transferase</keyword>
<reference evidence="7" key="1">
    <citation type="submission" date="2023-01" db="EMBL/GenBank/DDBJ databases">
        <title>Metagenome sequencing of chrysophaentin producing Chrysophaeum taylorii.</title>
        <authorList>
            <person name="Davison J."/>
            <person name="Bewley C."/>
        </authorList>
    </citation>
    <scope>NUCLEOTIDE SEQUENCE</scope>
    <source>
        <strain evidence="7">NIES-1699</strain>
    </source>
</reference>
<organism evidence="7 8">
    <name type="scientific">Chrysophaeum taylorii</name>
    <dbReference type="NCBI Taxonomy" id="2483200"/>
    <lineage>
        <taxon>Eukaryota</taxon>
        <taxon>Sar</taxon>
        <taxon>Stramenopiles</taxon>
        <taxon>Ochrophyta</taxon>
        <taxon>Pelagophyceae</taxon>
        <taxon>Pelagomonadales</taxon>
        <taxon>Pelagomonadaceae</taxon>
        <taxon>Chrysophaeum</taxon>
    </lineage>
</organism>
<dbReference type="SUPFAM" id="SSF53335">
    <property type="entry name" value="S-adenosyl-L-methionine-dependent methyltransferases"/>
    <property type="match status" value="1"/>
</dbReference>
<dbReference type="AlphaFoldDB" id="A0AAD7XK39"/>
<dbReference type="PROSITE" id="PS51585">
    <property type="entry name" value="SAM_MT_TPMT"/>
    <property type="match status" value="1"/>
</dbReference>
<feature type="region of interest" description="Disordered" evidence="5">
    <location>
        <begin position="1"/>
        <end position="20"/>
    </location>
</feature>
<dbReference type="EMBL" id="JAQMWT010000314">
    <property type="protein sequence ID" value="KAJ8605513.1"/>
    <property type="molecule type" value="Genomic_DNA"/>
</dbReference>
<dbReference type="Proteomes" id="UP001230188">
    <property type="component" value="Unassembled WGS sequence"/>
</dbReference>